<organism evidence="1">
    <name type="scientific">Glycine max</name>
    <name type="common">Soybean</name>
    <name type="synonym">Glycine hispida</name>
    <dbReference type="NCBI Taxonomy" id="3847"/>
    <lineage>
        <taxon>Eukaryota</taxon>
        <taxon>Viridiplantae</taxon>
        <taxon>Streptophyta</taxon>
        <taxon>Embryophyta</taxon>
        <taxon>Tracheophyta</taxon>
        <taxon>Spermatophyta</taxon>
        <taxon>Magnoliopsida</taxon>
        <taxon>eudicotyledons</taxon>
        <taxon>Gunneridae</taxon>
        <taxon>Pentapetalae</taxon>
        <taxon>rosids</taxon>
        <taxon>fabids</taxon>
        <taxon>Fabales</taxon>
        <taxon>Fabaceae</taxon>
        <taxon>Papilionoideae</taxon>
        <taxon>50 kb inversion clade</taxon>
        <taxon>NPAAA clade</taxon>
        <taxon>indigoferoid/millettioid clade</taxon>
        <taxon>Phaseoleae</taxon>
        <taxon>Glycine</taxon>
        <taxon>Glycine subgen. Soja</taxon>
    </lineage>
</organism>
<name>C6SZ32_SOYBN</name>
<reference evidence="1" key="1">
    <citation type="submission" date="2009-08" db="EMBL/GenBank/DDBJ databases">
        <authorList>
            <person name="Cheung F."/>
            <person name="Xiao Y."/>
            <person name="Chan A."/>
            <person name="Moskal W."/>
            <person name="Town C.D."/>
        </authorList>
    </citation>
    <scope>NUCLEOTIDE SEQUENCE</scope>
</reference>
<proteinExistence type="evidence at transcript level"/>
<evidence type="ECO:0000313" key="1">
    <source>
        <dbReference type="EMBL" id="ACU14505.1"/>
    </source>
</evidence>
<dbReference type="AlphaFoldDB" id="C6SZ32"/>
<sequence length="164" mass="18724">MYLMLLLNNGHWAWSMSHHEVAHTSQYHPLNCAKTSASQNQRVQLQIFNGIQKFLSYITPVQFYHNVNLFLSGGGVKQIKNLCIILYAIVLHNLFLSELCQRNKRRTRFCPQLVTIIRRIGIDVDDVKGVAFISQVFDGPFESNLAAIGEVQCNTNLSILYHGF</sequence>
<dbReference type="EMBL" id="BT090430">
    <property type="protein sequence ID" value="ACU14505.1"/>
    <property type="molecule type" value="mRNA"/>
</dbReference>
<accession>C6SZ32</accession>
<protein>
    <submittedName>
        <fullName evidence="1">Uncharacterized protein</fullName>
    </submittedName>
</protein>